<evidence type="ECO:0000259" key="10">
    <source>
        <dbReference type="Pfam" id="PF00535"/>
    </source>
</evidence>
<dbReference type="GO" id="GO:0009103">
    <property type="term" value="P:lipopolysaccharide biosynthetic process"/>
    <property type="evidence" value="ECO:0007669"/>
    <property type="project" value="UniProtKB-KW"/>
</dbReference>
<evidence type="ECO:0000313" key="11">
    <source>
        <dbReference type="EMBL" id="KAF1024040.1"/>
    </source>
</evidence>
<keyword evidence="3 11" id="KW-0808">Transferase</keyword>
<keyword evidence="1" id="KW-1003">Cell membrane</keyword>
<feature type="region of interest" description="Disordered" evidence="8">
    <location>
        <begin position="337"/>
        <end position="359"/>
    </location>
</feature>
<name>A0A7V8FSE2_9BURK</name>
<dbReference type="InterPro" id="IPR001173">
    <property type="entry name" value="Glyco_trans_2-like"/>
</dbReference>
<reference evidence="12" key="1">
    <citation type="journal article" date="2020" name="MBio">
        <title>Horizontal gene transfer to a defensive symbiont with a reduced genome amongst a multipartite beetle microbiome.</title>
        <authorList>
            <person name="Waterworth S.C."/>
            <person name="Florez L.V."/>
            <person name="Rees E.R."/>
            <person name="Hertweck C."/>
            <person name="Kaltenpoth M."/>
            <person name="Kwan J.C."/>
        </authorList>
    </citation>
    <scope>NUCLEOTIDE SEQUENCE [LARGE SCALE GENOMIC DNA]</scope>
</reference>
<dbReference type="Proteomes" id="UP000461670">
    <property type="component" value="Unassembled WGS sequence"/>
</dbReference>
<dbReference type="PANTHER" id="PTHR48090:SF3">
    <property type="entry name" value="UNDECAPRENYL-PHOSPHATE 4-DEOXY-4-FORMAMIDO-L-ARABINOSE TRANSFERASE"/>
    <property type="match status" value="1"/>
</dbReference>
<evidence type="ECO:0000256" key="4">
    <source>
        <dbReference type="ARBA" id="ARBA00022692"/>
    </source>
</evidence>
<gene>
    <name evidence="11" type="ORF">GAK30_00058</name>
</gene>
<protein>
    <submittedName>
        <fullName evidence="11">Putative glycosyltransferase</fullName>
    </submittedName>
</protein>
<dbReference type="EMBL" id="WNDQ01000001">
    <property type="protein sequence ID" value="KAF1024040.1"/>
    <property type="molecule type" value="Genomic_DNA"/>
</dbReference>
<feature type="compositionally biased region" description="Pro residues" evidence="8">
    <location>
        <begin position="338"/>
        <end position="347"/>
    </location>
</feature>
<feature type="compositionally biased region" description="Low complexity" evidence="8">
    <location>
        <begin position="348"/>
        <end position="359"/>
    </location>
</feature>
<evidence type="ECO:0000313" key="12">
    <source>
        <dbReference type="Proteomes" id="UP000461670"/>
    </source>
</evidence>
<evidence type="ECO:0000256" key="7">
    <source>
        <dbReference type="ARBA" id="ARBA00023136"/>
    </source>
</evidence>
<dbReference type="InterPro" id="IPR029044">
    <property type="entry name" value="Nucleotide-diphossugar_trans"/>
</dbReference>
<comment type="caution">
    <text evidence="11">The sequence shown here is derived from an EMBL/GenBank/DDBJ whole genome shotgun (WGS) entry which is preliminary data.</text>
</comment>
<accession>A0A7V8FSE2</accession>
<dbReference type="Pfam" id="PF00535">
    <property type="entry name" value="Glycos_transf_2"/>
    <property type="match status" value="1"/>
</dbReference>
<dbReference type="CDD" id="cd04187">
    <property type="entry name" value="DPM1_like_bac"/>
    <property type="match status" value="1"/>
</dbReference>
<keyword evidence="2" id="KW-0328">Glycosyltransferase</keyword>
<keyword evidence="4 9" id="KW-0812">Transmembrane</keyword>
<dbReference type="InterPro" id="IPR050256">
    <property type="entry name" value="Glycosyltransferase_2"/>
</dbReference>
<sequence length="359" mass="39173">MNTPAVPLPPPRVAARRDAARARLACIVPMYNEGSHARAFIEALLAVVAPRFAQVRIVVVNDGSRDNTGAEVAQAVADGLPVFYRALSRNFGKEVALTAGLEAAARFAPDAVLVIDSDFQHPLETVPDMIAHWEAGIDMAYGVQTHREQAESWLLRRAKGAFYRLMGAANAGGRFEIPRNAGDFRLFDRRVLDALNRLPERNRYMKGLYAWVGFSSVAVPFEVLPRLQGLSSFGPMRLMELALDGLTAFSHWPLRLSALIGFVVSGLALLYGGWIVVEWAVVGQEIEGFTTLAAALMFFSGIQLVSIGLLGEYIGRVFVEVKQRPLYVVGEDIEPLAPQEPVPPMPAQAPVQPATEARA</sequence>
<dbReference type="SUPFAM" id="SSF53448">
    <property type="entry name" value="Nucleotide-diphospho-sugar transferases"/>
    <property type="match status" value="1"/>
</dbReference>
<evidence type="ECO:0000256" key="1">
    <source>
        <dbReference type="ARBA" id="ARBA00022475"/>
    </source>
</evidence>
<evidence type="ECO:0000256" key="8">
    <source>
        <dbReference type="SAM" id="MobiDB-lite"/>
    </source>
</evidence>
<evidence type="ECO:0000256" key="5">
    <source>
        <dbReference type="ARBA" id="ARBA00022985"/>
    </source>
</evidence>
<keyword evidence="6 9" id="KW-1133">Transmembrane helix</keyword>
<dbReference type="GO" id="GO:0005886">
    <property type="term" value="C:plasma membrane"/>
    <property type="evidence" value="ECO:0007669"/>
    <property type="project" value="TreeGrafter"/>
</dbReference>
<evidence type="ECO:0000256" key="3">
    <source>
        <dbReference type="ARBA" id="ARBA00022679"/>
    </source>
</evidence>
<dbReference type="GO" id="GO:0016757">
    <property type="term" value="F:glycosyltransferase activity"/>
    <property type="evidence" value="ECO:0007669"/>
    <property type="project" value="UniProtKB-KW"/>
</dbReference>
<dbReference type="AlphaFoldDB" id="A0A7V8FSE2"/>
<proteinExistence type="predicted"/>
<feature type="domain" description="Glycosyltransferase 2-like" evidence="10">
    <location>
        <begin position="26"/>
        <end position="193"/>
    </location>
</feature>
<evidence type="ECO:0000256" key="9">
    <source>
        <dbReference type="SAM" id="Phobius"/>
    </source>
</evidence>
<feature type="transmembrane region" description="Helical" evidence="9">
    <location>
        <begin position="256"/>
        <end position="277"/>
    </location>
</feature>
<keyword evidence="5" id="KW-0448">Lipopolysaccharide biosynthesis</keyword>
<feature type="transmembrane region" description="Helical" evidence="9">
    <location>
        <begin position="289"/>
        <end position="314"/>
    </location>
</feature>
<evidence type="ECO:0000256" key="6">
    <source>
        <dbReference type="ARBA" id="ARBA00022989"/>
    </source>
</evidence>
<evidence type="ECO:0000256" key="2">
    <source>
        <dbReference type="ARBA" id="ARBA00022676"/>
    </source>
</evidence>
<dbReference type="Gene3D" id="3.90.550.10">
    <property type="entry name" value="Spore Coat Polysaccharide Biosynthesis Protein SpsA, Chain A"/>
    <property type="match status" value="1"/>
</dbReference>
<dbReference type="PANTHER" id="PTHR48090">
    <property type="entry name" value="UNDECAPRENYL-PHOSPHATE 4-DEOXY-4-FORMAMIDO-L-ARABINOSE TRANSFERASE-RELATED"/>
    <property type="match status" value="1"/>
</dbReference>
<organism evidence="11 12">
    <name type="scientific">Paracidovorax wautersii</name>
    <dbReference type="NCBI Taxonomy" id="1177982"/>
    <lineage>
        <taxon>Bacteria</taxon>
        <taxon>Pseudomonadati</taxon>
        <taxon>Pseudomonadota</taxon>
        <taxon>Betaproteobacteria</taxon>
        <taxon>Burkholderiales</taxon>
        <taxon>Comamonadaceae</taxon>
        <taxon>Paracidovorax</taxon>
    </lineage>
</organism>
<keyword evidence="7 9" id="KW-0472">Membrane</keyword>